<dbReference type="Proteomes" id="UP000046393">
    <property type="component" value="Unplaced"/>
</dbReference>
<dbReference type="WBParaSite" id="SMUV_0000809901-mRNA-1">
    <property type="protein sequence ID" value="SMUV_0000809901-mRNA-1"/>
    <property type="gene ID" value="SMUV_0000809901"/>
</dbReference>
<dbReference type="AlphaFoldDB" id="A0A0N5ATE5"/>
<sequence>MELCPADYDQIREESGHCTYTNGSKKSSADNENCIPDPSFGEPCTDFLGFQLKKKFCCKSDPKDCTWSGRWMGAMDSFNIYCRYDSTIGRCGKLDCSVNHRQFQGRNSSLIAGKHCDELEMWKMKGKATCGYIAWYDPDGNLVNSWYKTH</sequence>
<organism evidence="1 2">
    <name type="scientific">Syphacia muris</name>
    <dbReference type="NCBI Taxonomy" id="451379"/>
    <lineage>
        <taxon>Eukaryota</taxon>
        <taxon>Metazoa</taxon>
        <taxon>Ecdysozoa</taxon>
        <taxon>Nematoda</taxon>
        <taxon>Chromadorea</taxon>
        <taxon>Rhabditida</taxon>
        <taxon>Spirurina</taxon>
        <taxon>Oxyuridomorpha</taxon>
        <taxon>Oxyuroidea</taxon>
        <taxon>Oxyuridae</taxon>
        <taxon>Syphacia</taxon>
    </lineage>
</organism>
<name>A0A0N5ATE5_9BILA</name>
<proteinExistence type="predicted"/>
<dbReference type="PANTHER" id="PTHR35180:SF6">
    <property type="entry name" value="PROTEIN CBG21798"/>
    <property type="match status" value="1"/>
</dbReference>
<keyword evidence="1" id="KW-1185">Reference proteome</keyword>
<protein>
    <submittedName>
        <fullName evidence="2">C-type lectin domain-containing protein</fullName>
    </submittedName>
</protein>
<accession>A0A0N5ATE5</accession>
<reference evidence="2" key="1">
    <citation type="submission" date="2017-02" db="UniProtKB">
        <authorList>
            <consortium name="WormBaseParasite"/>
        </authorList>
    </citation>
    <scope>IDENTIFICATION</scope>
</reference>
<evidence type="ECO:0000313" key="2">
    <source>
        <dbReference type="WBParaSite" id="SMUV_0000809901-mRNA-1"/>
    </source>
</evidence>
<evidence type="ECO:0000313" key="1">
    <source>
        <dbReference type="Proteomes" id="UP000046393"/>
    </source>
</evidence>
<dbReference type="PANTHER" id="PTHR35180">
    <property type="entry name" value="PROTEIN CBG06219"/>
    <property type="match status" value="1"/>
</dbReference>